<feature type="transmembrane region" description="Helical" evidence="7">
    <location>
        <begin position="32"/>
        <end position="54"/>
    </location>
</feature>
<evidence type="ECO:0000256" key="1">
    <source>
        <dbReference type="ARBA" id="ARBA00004651"/>
    </source>
</evidence>
<dbReference type="Gene3D" id="1.10.3720.10">
    <property type="entry name" value="MetI-like"/>
    <property type="match status" value="1"/>
</dbReference>
<evidence type="ECO:0000259" key="8">
    <source>
        <dbReference type="PROSITE" id="PS50928"/>
    </source>
</evidence>
<comment type="subcellular location">
    <subcellularLocation>
        <location evidence="1 7">Cell membrane</location>
        <topology evidence="1 7">Multi-pass membrane protein</topology>
    </subcellularLocation>
</comment>
<evidence type="ECO:0000256" key="7">
    <source>
        <dbReference type="RuleBase" id="RU363032"/>
    </source>
</evidence>
<keyword evidence="4 7" id="KW-0812">Transmembrane</keyword>
<feature type="transmembrane region" description="Helical" evidence="7">
    <location>
        <begin position="196"/>
        <end position="219"/>
    </location>
</feature>
<feature type="transmembrane region" description="Helical" evidence="7">
    <location>
        <begin position="108"/>
        <end position="131"/>
    </location>
</feature>
<keyword evidence="5 7" id="KW-1133">Transmembrane helix</keyword>
<dbReference type="InterPro" id="IPR035906">
    <property type="entry name" value="MetI-like_sf"/>
</dbReference>
<dbReference type="Proteomes" id="UP000324020">
    <property type="component" value="Unassembled WGS sequence"/>
</dbReference>
<sequence length="334" mass="36611">MAVEQGRPEVSSGSGGVLTRLGTWTENLSEQAYAYLLLTPAFVVLLLFAFWPLASAVRMSFFADVITGGNLGEFVAVQNYVQLLTNNNALAPAAFVDLSFQTPILEQALFMTVLFAVLSVTGETLLGFLYAMLMKAEYKGRRLVRLLIILPWAIPIVIQGMIFFLLFRPGYGLLTEPLQQIGLFSDLPLNTTFDSFVIVTVADIWKTSAFMALLILAGLESVNQDLYEVADVMGASRWQRFRYITFPLVFPVLMVAMLFRTMGALRVYGIIESTTVGCSTVPSMTCLVTQMMFGSSTLYGSAAAVSVLIAIVVGLFITVYLLFIKQSNQSLGLA</sequence>
<comment type="similarity">
    <text evidence="7">Belongs to the binding-protein-dependent transport system permease family.</text>
</comment>
<dbReference type="PANTHER" id="PTHR43005">
    <property type="entry name" value="BLR7065 PROTEIN"/>
    <property type="match status" value="1"/>
</dbReference>
<organism evidence="9 10">
    <name type="scientific">Halorubrum xinjiangense</name>
    <dbReference type="NCBI Taxonomy" id="261291"/>
    <lineage>
        <taxon>Archaea</taxon>
        <taxon>Methanobacteriati</taxon>
        <taxon>Methanobacteriota</taxon>
        <taxon>Stenosarchaea group</taxon>
        <taxon>Halobacteria</taxon>
        <taxon>Halobacteriales</taxon>
        <taxon>Haloferacaceae</taxon>
        <taxon>Halorubrum</taxon>
    </lineage>
</organism>
<keyword evidence="3" id="KW-1003">Cell membrane</keyword>
<evidence type="ECO:0000256" key="3">
    <source>
        <dbReference type="ARBA" id="ARBA00022475"/>
    </source>
</evidence>
<evidence type="ECO:0000313" key="9">
    <source>
        <dbReference type="EMBL" id="SDF52981.1"/>
    </source>
</evidence>
<dbReference type="PANTHER" id="PTHR43005:SF1">
    <property type="entry name" value="SPERMIDINE_PUTRESCINE TRANSPORT SYSTEM PERMEASE PROTEIN"/>
    <property type="match status" value="1"/>
</dbReference>
<keyword evidence="2 7" id="KW-0813">Transport</keyword>
<dbReference type="Pfam" id="PF00528">
    <property type="entry name" value="BPD_transp_1"/>
    <property type="match status" value="1"/>
</dbReference>
<dbReference type="AlphaFoldDB" id="A0A1G7LU96"/>
<feature type="transmembrane region" description="Helical" evidence="7">
    <location>
        <begin position="240"/>
        <end position="259"/>
    </location>
</feature>
<evidence type="ECO:0000256" key="5">
    <source>
        <dbReference type="ARBA" id="ARBA00022989"/>
    </source>
</evidence>
<dbReference type="EMBL" id="FNBO01000005">
    <property type="protein sequence ID" value="SDF52981.1"/>
    <property type="molecule type" value="Genomic_DNA"/>
</dbReference>
<feature type="transmembrane region" description="Helical" evidence="7">
    <location>
        <begin position="143"/>
        <end position="167"/>
    </location>
</feature>
<dbReference type="PROSITE" id="PS50928">
    <property type="entry name" value="ABC_TM1"/>
    <property type="match status" value="1"/>
</dbReference>
<feature type="domain" description="ABC transmembrane type-1" evidence="8">
    <location>
        <begin position="109"/>
        <end position="320"/>
    </location>
</feature>
<dbReference type="RefSeq" id="WP_149798467.1">
    <property type="nucleotide sequence ID" value="NZ_FNBO01000005.1"/>
</dbReference>
<keyword evidence="6 7" id="KW-0472">Membrane</keyword>
<dbReference type="InterPro" id="IPR000515">
    <property type="entry name" value="MetI-like"/>
</dbReference>
<feature type="transmembrane region" description="Helical" evidence="7">
    <location>
        <begin position="298"/>
        <end position="323"/>
    </location>
</feature>
<proteinExistence type="inferred from homology"/>
<dbReference type="CDD" id="cd06261">
    <property type="entry name" value="TM_PBP2"/>
    <property type="match status" value="1"/>
</dbReference>
<protein>
    <submittedName>
        <fullName evidence="9">Multiple sugar transport system permease protein</fullName>
    </submittedName>
</protein>
<dbReference type="GO" id="GO:0005886">
    <property type="term" value="C:plasma membrane"/>
    <property type="evidence" value="ECO:0007669"/>
    <property type="project" value="UniProtKB-SubCell"/>
</dbReference>
<keyword evidence="10" id="KW-1185">Reference proteome</keyword>
<evidence type="ECO:0000313" key="10">
    <source>
        <dbReference type="Proteomes" id="UP000324020"/>
    </source>
</evidence>
<dbReference type="SUPFAM" id="SSF161098">
    <property type="entry name" value="MetI-like"/>
    <property type="match status" value="1"/>
</dbReference>
<gene>
    <name evidence="9" type="ORF">SAMN04488067_105108</name>
</gene>
<name>A0A1G7LU96_9EURY</name>
<evidence type="ECO:0000256" key="6">
    <source>
        <dbReference type="ARBA" id="ARBA00023136"/>
    </source>
</evidence>
<keyword evidence="9" id="KW-0762">Sugar transport</keyword>
<reference evidence="9 10" key="1">
    <citation type="submission" date="2016-10" db="EMBL/GenBank/DDBJ databases">
        <authorList>
            <person name="Varghese N."/>
            <person name="Submissions S."/>
        </authorList>
    </citation>
    <scope>NUCLEOTIDE SEQUENCE [LARGE SCALE GENOMIC DNA]</scope>
    <source>
        <strain evidence="9 10">CGMCC 1.3527</strain>
    </source>
</reference>
<accession>A0A1G7LU96</accession>
<evidence type="ECO:0000256" key="2">
    <source>
        <dbReference type="ARBA" id="ARBA00022448"/>
    </source>
</evidence>
<dbReference type="GO" id="GO:0055085">
    <property type="term" value="P:transmembrane transport"/>
    <property type="evidence" value="ECO:0007669"/>
    <property type="project" value="InterPro"/>
</dbReference>
<evidence type="ECO:0000256" key="4">
    <source>
        <dbReference type="ARBA" id="ARBA00022692"/>
    </source>
</evidence>